<accession>A0A815YZV3</accession>
<keyword evidence="6" id="KW-1185">Reference proteome</keyword>
<proteinExistence type="predicted"/>
<dbReference type="EMBL" id="CAJNOR010005824">
    <property type="protein sequence ID" value="CAF1577104.1"/>
    <property type="molecule type" value="Genomic_DNA"/>
</dbReference>
<feature type="domain" description="Rad21/Rec8-like protein C-terminal eukaryotic" evidence="2">
    <location>
        <begin position="665"/>
        <end position="700"/>
    </location>
</feature>
<sequence>MTSTRKTQNVFAHSPSLQILWKCAGQRRLVTKTLINSASFKTIYKDVLQYVNSTTRRRSPLALVLDSHLLLGLTYVYSKSVILWYQDVEKLYKDAVVHRFFEFDDPTKTKLTRKKETVLTTTQWQIDIDENLLPDERMLLERDFSIELPRQSTPPERIQTPDNLPPLPWEVSKPTHGKRITLLPDIEEPMPTFDIVDDRFGEPLPASQQPTPTTTVMDVDEREDRTFFRAASEERSKELLRGAFLSILLPISYFHLKLLAPRADRHMGASDRYIRPSEERTIDEHRPQRSAASDLPPPLPILPMDTTVVTPVPSDRTTAITRDQFSTDALAFVTSTIDTYPIYSSTPTKTILLGADCILSGNVPLITVQEPTMIGADEMPVQMDTLPPLPDQQLPHDAPIGLGIDAQVPDMNMISTENKKEYFRVSKKKRNAPNALNKKRKDAALYRNIVDFNYDALREYEEDEQEIFEKNKQQYKPWSTLIGRNGTKRMNKLLDKAKTALSTVDLDALIDDITNIAKVFTDPDESGNLAQIRRTGQELAIRRGQSSGLLPKAGTRSPSSIVPTLQDRASQLPPTTSDGGILPTFPSGFDDLPINLPQPFEPLPDIQQPLSPLQSKRRTQSTVPAPIEPLPTWQDKQKQKAIDDLLNSASKPGGGAFSEFLKQSDATRIQASRLFSVLLVLCGDGRLKAHQKEAYGEISLFINDKYDSNKQFQPNIHNLSPMESDDNQF</sequence>
<evidence type="ECO:0000313" key="5">
    <source>
        <dbReference type="EMBL" id="CAF1577104.1"/>
    </source>
</evidence>
<dbReference type="AlphaFoldDB" id="A0A815YZV3"/>
<feature type="compositionally biased region" description="Polar residues" evidence="1">
    <location>
        <begin position="556"/>
        <end position="578"/>
    </location>
</feature>
<feature type="compositionally biased region" description="Basic and acidic residues" evidence="1">
    <location>
        <begin position="277"/>
        <end position="287"/>
    </location>
</feature>
<evidence type="ECO:0000313" key="4">
    <source>
        <dbReference type="EMBL" id="CAF1273198.1"/>
    </source>
</evidence>
<dbReference type="Proteomes" id="UP000663852">
    <property type="component" value="Unassembled WGS sequence"/>
</dbReference>
<evidence type="ECO:0000313" key="6">
    <source>
        <dbReference type="Proteomes" id="UP000663828"/>
    </source>
</evidence>
<dbReference type="Pfam" id="PF04824">
    <property type="entry name" value="Rad21_Rec8"/>
    <property type="match status" value="1"/>
</dbReference>
<reference evidence="5" key="1">
    <citation type="submission" date="2021-02" db="EMBL/GenBank/DDBJ databases">
        <authorList>
            <person name="Nowell W R."/>
        </authorList>
    </citation>
    <scope>NUCLEOTIDE SEQUENCE</scope>
</reference>
<evidence type="ECO:0000256" key="1">
    <source>
        <dbReference type="SAM" id="MobiDB-lite"/>
    </source>
</evidence>
<feature type="region of interest" description="Disordered" evidence="1">
    <location>
        <begin position="277"/>
        <end position="303"/>
    </location>
</feature>
<feature type="domain" description="Rad21/Rec8-like protein N-terminal" evidence="3">
    <location>
        <begin position="8"/>
        <end position="95"/>
    </location>
</feature>
<dbReference type="OrthoDB" id="10001076at2759"/>
<gene>
    <name evidence="4" type="ORF">EDS130_LOCUS29142</name>
    <name evidence="5" type="ORF">XAT740_LOCUS45082</name>
</gene>
<dbReference type="EMBL" id="CAJNOJ010000195">
    <property type="protein sequence ID" value="CAF1273198.1"/>
    <property type="molecule type" value="Genomic_DNA"/>
</dbReference>
<evidence type="ECO:0000259" key="2">
    <source>
        <dbReference type="Pfam" id="PF04824"/>
    </source>
</evidence>
<dbReference type="InterPro" id="IPR006910">
    <property type="entry name" value="Rad21_Rec8_N"/>
</dbReference>
<organism evidence="5 6">
    <name type="scientific">Adineta ricciae</name>
    <name type="common">Rotifer</name>
    <dbReference type="NCBI Taxonomy" id="249248"/>
    <lineage>
        <taxon>Eukaryota</taxon>
        <taxon>Metazoa</taxon>
        <taxon>Spiralia</taxon>
        <taxon>Gnathifera</taxon>
        <taxon>Rotifera</taxon>
        <taxon>Eurotatoria</taxon>
        <taxon>Bdelloidea</taxon>
        <taxon>Adinetida</taxon>
        <taxon>Adinetidae</taxon>
        <taxon>Adineta</taxon>
    </lineage>
</organism>
<dbReference type="Pfam" id="PF04825">
    <property type="entry name" value="Rad21_Rec8_N"/>
    <property type="match status" value="1"/>
</dbReference>
<evidence type="ECO:0000259" key="3">
    <source>
        <dbReference type="Pfam" id="PF04825"/>
    </source>
</evidence>
<dbReference type="Proteomes" id="UP000663828">
    <property type="component" value="Unassembled WGS sequence"/>
</dbReference>
<protein>
    <submittedName>
        <fullName evidence="5">Uncharacterized protein</fullName>
    </submittedName>
</protein>
<dbReference type="InterPro" id="IPR006909">
    <property type="entry name" value="Rad21/Rec8_C_eu"/>
</dbReference>
<feature type="region of interest" description="Disordered" evidence="1">
    <location>
        <begin position="151"/>
        <end position="171"/>
    </location>
</feature>
<comment type="caution">
    <text evidence="5">The sequence shown here is derived from an EMBL/GenBank/DDBJ whole genome shotgun (WGS) entry which is preliminary data.</text>
</comment>
<feature type="region of interest" description="Disordered" evidence="1">
    <location>
        <begin position="542"/>
        <end position="582"/>
    </location>
</feature>
<name>A0A815YZV3_ADIRI</name>